<evidence type="ECO:0000313" key="3">
    <source>
        <dbReference type="Proteomes" id="UP000050413"/>
    </source>
</evidence>
<dbReference type="EMBL" id="FBYC01000004">
    <property type="protein sequence ID" value="CUX83477.1"/>
    <property type="molecule type" value="Genomic_DNA"/>
</dbReference>
<dbReference type="GO" id="GO:0032259">
    <property type="term" value="P:methylation"/>
    <property type="evidence" value="ECO:0007669"/>
    <property type="project" value="UniProtKB-KW"/>
</dbReference>
<reference evidence="2 3" key="1">
    <citation type="submission" date="2015-09" db="EMBL/GenBank/DDBJ databases">
        <title>Identification and resolution of microdiversity through metagenomic sequencing of parallel consortia.</title>
        <authorList>
            <person name="Nelson W.C."/>
            <person name="Romine M.F."/>
            <person name="Lindemann S.R."/>
        </authorList>
    </citation>
    <scope>NUCLEOTIDE SEQUENCE [LARGE SCALE GENOMIC DNA]</scope>
    <source>
        <strain evidence="2">HL-91</strain>
    </source>
</reference>
<comment type="caution">
    <text evidence="2">The sequence shown here is derived from an EMBL/GenBank/DDBJ whole genome shotgun (WGS) entry which is preliminary data.</text>
</comment>
<sequence length="205" mass="22169">MQDADFWSKMAPRYARAKIGDSAGYERTLRQVAPLLQGARVLELGCGTGLTALALAPHAQSYHATDIAPGMIEIAQGRVANDPVANLSFQVAQAEDFGPGQFDVVFVQNYLHLLRDLPGTLAHIHAILPLGGLLISKTPMLGQAPFYIRWLVPMLQAVGKAPYLTMLTAADLELALTQAGFACDPTEWHASQGRDLRAFIVACKM</sequence>
<dbReference type="Gene3D" id="3.40.50.150">
    <property type="entry name" value="Vaccinia Virus protein VP39"/>
    <property type="match status" value="1"/>
</dbReference>
<protein>
    <submittedName>
        <fullName evidence="2">Methylase involved in ubiquinone/menaquinone biosynthesis</fullName>
    </submittedName>
    <submittedName>
        <fullName evidence="1">Methyltransferase domain-containing protein</fullName>
    </submittedName>
</protein>
<reference evidence="1 4" key="2">
    <citation type="submission" date="2016-01" db="EMBL/GenBank/DDBJ databases">
        <authorList>
            <person name="Varghese N."/>
        </authorList>
    </citation>
    <scope>NUCLEOTIDE SEQUENCE [LARGE SCALE GENOMIC DNA]</scope>
    <source>
        <strain evidence="1 4">HL-91</strain>
    </source>
</reference>
<dbReference type="CDD" id="cd02440">
    <property type="entry name" value="AdoMet_MTases"/>
    <property type="match status" value="1"/>
</dbReference>
<name>A0A0P7YPH4_9RHOB</name>
<dbReference type="STRING" id="1666912.Ga0058931_3006"/>
<dbReference type="RefSeq" id="WP_072247030.1">
    <property type="nucleotide sequence ID" value="NZ_FBYC01000004.1"/>
</dbReference>
<gene>
    <name evidence="1" type="ORF">Ga0058931_3006</name>
    <name evidence="2" type="ORF">HLUCCA05_04830</name>
</gene>
<accession>A0A0P7YPH4</accession>
<dbReference type="OrthoDB" id="5642573at2"/>
<keyword evidence="2" id="KW-0808">Transferase</keyword>
<dbReference type="PANTHER" id="PTHR43861">
    <property type="entry name" value="TRANS-ACONITATE 2-METHYLTRANSFERASE-RELATED"/>
    <property type="match status" value="1"/>
</dbReference>
<dbReference type="PANTHER" id="PTHR43861:SF1">
    <property type="entry name" value="TRANS-ACONITATE 2-METHYLTRANSFERASE"/>
    <property type="match status" value="1"/>
</dbReference>
<dbReference type="Proteomes" id="UP000182045">
    <property type="component" value="Unassembled WGS sequence"/>
</dbReference>
<keyword evidence="2" id="KW-0489">Methyltransferase</keyword>
<evidence type="ECO:0000313" key="2">
    <source>
        <dbReference type="EMBL" id="KPP90738.1"/>
    </source>
</evidence>
<dbReference type="SUPFAM" id="SSF53335">
    <property type="entry name" value="S-adenosyl-L-methionine-dependent methyltransferases"/>
    <property type="match status" value="1"/>
</dbReference>
<dbReference type="AlphaFoldDB" id="A0A0P7YPH4"/>
<dbReference type="InterPro" id="IPR029063">
    <property type="entry name" value="SAM-dependent_MTases_sf"/>
</dbReference>
<evidence type="ECO:0000313" key="1">
    <source>
        <dbReference type="EMBL" id="CUX83477.1"/>
    </source>
</evidence>
<evidence type="ECO:0000313" key="4">
    <source>
        <dbReference type="Proteomes" id="UP000182045"/>
    </source>
</evidence>
<dbReference type="Proteomes" id="UP000050413">
    <property type="component" value="Unassembled WGS sequence"/>
</dbReference>
<dbReference type="Pfam" id="PF13489">
    <property type="entry name" value="Methyltransf_23"/>
    <property type="match status" value="1"/>
</dbReference>
<proteinExistence type="predicted"/>
<keyword evidence="4" id="KW-1185">Reference proteome</keyword>
<dbReference type="EMBL" id="LJSG01000016">
    <property type="protein sequence ID" value="KPP90738.1"/>
    <property type="molecule type" value="Genomic_DNA"/>
</dbReference>
<keyword evidence="2" id="KW-0830">Ubiquinone</keyword>
<dbReference type="GO" id="GO:0008168">
    <property type="term" value="F:methyltransferase activity"/>
    <property type="evidence" value="ECO:0007669"/>
    <property type="project" value="UniProtKB-KW"/>
</dbReference>
<organism evidence="2 3">
    <name type="scientific">Roseibaca calidilacus</name>
    <dbReference type="NCBI Taxonomy" id="1666912"/>
    <lineage>
        <taxon>Bacteria</taxon>
        <taxon>Pseudomonadati</taxon>
        <taxon>Pseudomonadota</taxon>
        <taxon>Alphaproteobacteria</taxon>
        <taxon>Rhodobacterales</taxon>
        <taxon>Paracoccaceae</taxon>
        <taxon>Roseinatronobacter</taxon>
    </lineage>
</organism>